<keyword evidence="7" id="KW-1185">Reference proteome</keyword>
<dbReference type="PROSITE" id="PS00282">
    <property type="entry name" value="KAZAL_1"/>
    <property type="match status" value="1"/>
</dbReference>
<evidence type="ECO:0000259" key="6">
    <source>
        <dbReference type="PROSITE" id="PS51465"/>
    </source>
</evidence>
<comment type="subcellular location">
    <subcellularLocation>
        <location evidence="1">Secreted</location>
    </subcellularLocation>
</comment>
<evidence type="ECO:0000313" key="7">
    <source>
        <dbReference type="Proteomes" id="UP001190640"/>
    </source>
</evidence>
<dbReference type="InterPro" id="IPR002350">
    <property type="entry name" value="Kazal_dom"/>
</dbReference>
<sequence>MSFKDKLNVSVLSGVFSQPERPSELDCKNFQNPTGIGRPEITQCPDFEYTVCGTDNNTYANECLICQYNADHNPEPKVGRKHDGPCTDN</sequence>
<dbReference type="PROSITE" id="PS51465">
    <property type="entry name" value="KAZAL_2"/>
    <property type="match status" value="1"/>
</dbReference>
<dbReference type="Pfam" id="PF07648">
    <property type="entry name" value="Kazal_2"/>
    <property type="match status" value="1"/>
</dbReference>
<evidence type="ECO:0000313" key="8">
    <source>
        <dbReference type="RefSeq" id="XP_054834867.1"/>
    </source>
</evidence>
<evidence type="ECO:0000256" key="1">
    <source>
        <dbReference type="ARBA" id="ARBA00004613"/>
    </source>
</evidence>
<dbReference type="GO" id="GO:0005576">
    <property type="term" value="C:extracellular region"/>
    <property type="evidence" value="ECO:0007669"/>
    <property type="project" value="UniProtKB-SubCell"/>
</dbReference>
<dbReference type="Gene3D" id="3.30.60.30">
    <property type="match status" value="1"/>
</dbReference>
<dbReference type="SMART" id="SM00280">
    <property type="entry name" value="KAZAL"/>
    <property type="match status" value="1"/>
</dbReference>
<keyword evidence="3 8" id="KW-0646">Protease inhibitor</keyword>
<evidence type="ECO:0000256" key="4">
    <source>
        <dbReference type="ARBA" id="ARBA00023157"/>
    </source>
</evidence>
<evidence type="ECO:0000256" key="2">
    <source>
        <dbReference type="ARBA" id="ARBA00022525"/>
    </source>
</evidence>
<accession>A0AA97JCG1</accession>
<name>A0AA97JCG1_EUBMA</name>
<gene>
    <name evidence="8" type="primary">LOC129329358</name>
</gene>
<dbReference type="PANTHER" id="PTHR21312:SF28">
    <property type="entry name" value="OVOINHIBITOR-RELATED"/>
    <property type="match status" value="1"/>
</dbReference>
<dbReference type="InterPro" id="IPR036058">
    <property type="entry name" value="Kazal_dom_sf"/>
</dbReference>
<dbReference type="PANTHER" id="PTHR21312">
    <property type="entry name" value="SERINE PROTEASE INHIBITOR"/>
    <property type="match status" value="1"/>
</dbReference>
<dbReference type="RefSeq" id="XP_054834867.1">
    <property type="nucleotide sequence ID" value="XM_054978892.1"/>
</dbReference>
<dbReference type="SUPFAM" id="SSF100895">
    <property type="entry name" value="Kazal-type serine protease inhibitors"/>
    <property type="match status" value="1"/>
</dbReference>
<feature type="region of interest" description="Disordered" evidence="5">
    <location>
        <begin position="70"/>
        <end position="89"/>
    </location>
</feature>
<keyword evidence="8" id="KW-0722">Serine protease inhibitor</keyword>
<dbReference type="KEGG" id="emc:129329358"/>
<reference evidence="8" key="1">
    <citation type="submission" date="2025-08" db="UniProtKB">
        <authorList>
            <consortium name="RefSeq"/>
        </authorList>
    </citation>
    <scope>IDENTIFICATION</scope>
    <source>
        <tissue evidence="8">Blood</tissue>
    </source>
</reference>
<dbReference type="GeneID" id="129329358"/>
<dbReference type="AlphaFoldDB" id="A0AA97JCG1"/>
<protein>
    <submittedName>
        <fullName evidence="8">Serine protease inhibitor Kazal-type 1-like</fullName>
    </submittedName>
</protein>
<evidence type="ECO:0000256" key="3">
    <source>
        <dbReference type="ARBA" id="ARBA00022690"/>
    </source>
</evidence>
<feature type="compositionally biased region" description="Basic and acidic residues" evidence="5">
    <location>
        <begin position="72"/>
        <end position="89"/>
    </location>
</feature>
<keyword evidence="4" id="KW-1015">Disulfide bond</keyword>
<feature type="domain" description="Kazal-like" evidence="6">
    <location>
        <begin position="21"/>
        <end position="88"/>
    </location>
</feature>
<dbReference type="GO" id="GO:0004867">
    <property type="term" value="F:serine-type endopeptidase inhibitor activity"/>
    <property type="evidence" value="ECO:0007669"/>
    <property type="project" value="UniProtKB-KW"/>
</dbReference>
<dbReference type="Proteomes" id="UP001190640">
    <property type="component" value="Chromosome 4"/>
</dbReference>
<keyword evidence="2" id="KW-0964">Secreted</keyword>
<evidence type="ECO:0000256" key="5">
    <source>
        <dbReference type="SAM" id="MobiDB-lite"/>
    </source>
</evidence>
<organism evidence="7 8">
    <name type="scientific">Eublepharis macularius</name>
    <name type="common">Leopard gecko</name>
    <name type="synonym">Cyrtodactylus macularius</name>
    <dbReference type="NCBI Taxonomy" id="481883"/>
    <lineage>
        <taxon>Eukaryota</taxon>
        <taxon>Metazoa</taxon>
        <taxon>Chordata</taxon>
        <taxon>Craniata</taxon>
        <taxon>Vertebrata</taxon>
        <taxon>Euteleostomi</taxon>
        <taxon>Lepidosauria</taxon>
        <taxon>Squamata</taxon>
        <taxon>Bifurcata</taxon>
        <taxon>Gekkota</taxon>
        <taxon>Eublepharidae</taxon>
        <taxon>Eublepharinae</taxon>
        <taxon>Eublepharis</taxon>
    </lineage>
</organism>
<proteinExistence type="predicted"/>